<evidence type="ECO:0000256" key="6">
    <source>
        <dbReference type="ARBA" id="ARBA00023002"/>
    </source>
</evidence>
<reference evidence="15 16" key="1">
    <citation type="journal article" date="2010" name="J. Bacteriol.">
        <title>Genome sequences of Oceanicola granulosus HTCC2516(T) and Oceanicola batsensis HTCC2597(TDelta).</title>
        <authorList>
            <person name="Thrash J.C."/>
            <person name="Cho J.C."/>
            <person name="Vergin K.L."/>
            <person name="Giovannoni S.J."/>
        </authorList>
    </citation>
    <scope>NUCLEOTIDE SEQUENCE [LARGE SCALE GENOMIC DNA]</scope>
    <source>
        <strain evidence="16">ATCC BAA-861 / DSM 15982 / KCTC 12143 / HTCC2516</strain>
    </source>
</reference>
<evidence type="ECO:0000256" key="8">
    <source>
        <dbReference type="ARBA" id="ARBA00023014"/>
    </source>
</evidence>
<dbReference type="GO" id="GO:0071949">
    <property type="term" value="F:FAD binding"/>
    <property type="evidence" value="ECO:0007669"/>
    <property type="project" value="InterPro"/>
</dbReference>
<evidence type="ECO:0000256" key="3">
    <source>
        <dbReference type="ARBA" id="ARBA00022630"/>
    </source>
</evidence>
<dbReference type="InterPro" id="IPR004113">
    <property type="entry name" value="FAD-bd_oxidored_4_C"/>
</dbReference>
<dbReference type="Gene3D" id="3.30.43.10">
    <property type="entry name" value="Uridine Diphospho-n-acetylenolpyruvylglucosamine Reductase, domain 2"/>
    <property type="match status" value="1"/>
</dbReference>
<dbReference type="PROSITE" id="PS51379">
    <property type="entry name" value="4FE4S_FER_2"/>
    <property type="match status" value="1"/>
</dbReference>
<dbReference type="Pfam" id="PF01565">
    <property type="entry name" value="FAD_binding_4"/>
    <property type="match status" value="1"/>
</dbReference>
<dbReference type="Gene3D" id="3.30.70.2740">
    <property type="match status" value="1"/>
</dbReference>
<dbReference type="PROSITE" id="PS00198">
    <property type="entry name" value="4FE4S_FER_1"/>
    <property type="match status" value="1"/>
</dbReference>
<dbReference type="GO" id="GO:1903457">
    <property type="term" value="P:lactate catabolic process"/>
    <property type="evidence" value="ECO:0007669"/>
    <property type="project" value="TreeGrafter"/>
</dbReference>
<comment type="catalytic activity">
    <reaction evidence="10">
        <text>(R)-2-hydroxyglutarate + A = 2-oxoglutarate + AH2</text>
        <dbReference type="Rhea" id="RHEA:38295"/>
        <dbReference type="ChEBI" id="CHEBI:13193"/>
        <dbReference type="ChEBI" id="CHEBI:15801"/>
        <dbReference type="ChEBI" id="CHEBI:16810"/>
        <dbReference type="ChEBI" id="CHEBI:17499"/>
        <dbReference type="EC" id="1.1.99.39"/>
    </reaction>
    <physiologicalReaction direction="left-to-right" evidence="10">
        <dbReference type="Rhea" id="RHEA:38296"/>
    </physiologicalReaction>
</comment>
<evidence type="ECO:0000256" key="9">
    <source>
        <dbReference type="ARBA" id="ARBA00039003"/>
    </source>
</evidence>
<dbReference type="RefSeq" id="WP_007254915.1">
    <property type="nucleotide sequence ID" value="NZ_CH724107.1"/>
</dbReference>
<dbReference type="InterPro" id="IPR036318">
    <property type="entry name" value="FAD-bd_PCMH-like_sf"/>
</dbReference>
<dbReference type="PANTHER" id="PTHR11748:SF119">
    <property type="entry name" value="D-2-HYDROXYGLUTARATE DEHYDROGENASE"/>
    <property type="match status" value="1"/>
</dbReference>
<dbReference type="FunFam" id="3.30.70.2740:FF:000003">
    <property type="entry name" value="Oxidoreductase, FAD-binding, putative"/>
    <property type="match status" value="1"/>
</dbReference>
<keyword evidence="16" id="KW-1185">Reference proteome</keyword>
<dbReference type="OrthoDB" id="9811557at2"/>
<evidence type="ECO:0000256" key="4">
    <source>
        <dbReference type="ARBA" id="ARBA00022723"/>
    </source>
</evidence>
<dbReference type="InterPro" id="IPR017896">
    <property type="entry name" value="4Fe4S_Fe-S-bd"/>
</dbReference>
<dbReference type="EMBL" id="AAOT01000009">
    <property type="protein sequence ID" value="EAR51781.1"/>
    <property type="molecule type" value="Genomic_DNA"/>
</dbReference>
<dbReference type="InterPro" id="IPR016166">
    <property type="entry name" value="FAD-bd_PCMH"/>
</dbReference>
<dbReference type="eggNOG" id="COG0277">
    <property type="taxonomic scope" value="Bacteria"/>
</dbReference>
<organism evidence="15 16">
    <name type="scientific">Oceanicola granulosus (strain ATCC BAA-861 / DSM 15982 / KCTC 12143 / HTCC2516)</name>
    <dbReference type="NCBI Taxonomy" id="314256"/>
    <lineage>
        <taxon>Bacteria</taxon>
        <taxon>Pseudomonadati</taxon>
        <taxon>Pseudomonadota</taxon>
        <taxon>Alphaproteobacteria</taxon>
        <taxon>Rhodobacterales</taxon>
        <taxon>Roseobacteraceae</taxon>
        <taxon>Oceanicola</taxon>
    </lineage>
</organism>
<dbReference type="PANTHER" id="PTHR11748">
    <property type="entry name" value="D-LACTATE DEHYDROGENASE"/>
    <property type="match status" value="1"/>
</dbReference>
<evidence type="ECO:0000256" key="5">
    <source>
        <dbReference type="ARBA" id="ARBA00022827"/>
    </source>
</evidence>
<evidence type="ECO:0000256" key="10">
    <source>
        <dbReference type="ARBA" id="ARBA00051291"/>
    </source>
</evidence>
<comment type="caution">
    <text evidence="15">The sequence shown here is derived from an EMBL/GenBank/DDBJ whole genome shotgun (WGS) entry which is preliminary data.</text>
</comment>
<keyword evidence="5" id="KW-0274">FAD</keyword>
<dbReference type="Gene3D" id="1.10.1060.10">
    <property type="entry name" value="Alpha-helical ferredoxin"/>
    <property type="match status" value="1"/>
</dbReference>
<comment type="similarity">
    <text evidence="11">In the N-terminal section; belongs to the FAD-binding oxidoreductase/transferase type 4 family.</text>
</comment>
<evidence type="ECO:0000259" key="14">
    <source>
        <dbReference type="PROSITE" id="PS51387"/>
    </source>
</evidence>
<evidence type="ECO:0000256" key="2">
    <source>
        <dbReference type="ARBA" id="ARBA00022485"/>
    </source>
</evidence>
<dbReference type="GO" id="GO:0004458">
    <property type="term" value="F:D-lactate dehydrogenase (cytochrome) activity"/>
    <property type="evidence" value="ECO:0007669"/>
    <property type="project" value="TreeGrafter"/>
</dbReference>
<accession>Q2CGD7</accession>
<keyword evidence="4" id="KW-0479">Metal-binding</keyword>
<dbReference type="Pfam" id="PF02913">
    <property type="entry name" value="FAD-oxidase_C"/>
    <property type="match status" value="1"/>
</dbReference>
<dbReference type="InterPro" id="IPR017900">
    <property type="entry name" value="4Fe4S_Fe_S_CS"/>
</dbReference>
<dbReference type="AlphaFoldDB" id="Q2CGD7"/>
<evidence type="ECO:0000313" key="16">
    <source>
        <dbReference type="Proteomes" id="UP000003635"/>
    </source>
</evidence>
<sequence>MDGGGAPLAGDRLARFRAALAAEGEVELADDIATRIVNATDNSIYEITPAAVAFPRDGADLNRLMRAARASGMPLLARGGGTGTNGQSLGTGVTVDCSRHLTRILDIDPAARTAVVEPGVVLDDLNRAAAPHGLMVGPSVSTASRATLGGMVATDASGKGSRIHGRTSDHMRALDVVLSDGSDWTAVPLGPAELDAVCDRDDLPGALHRTLRDLHARHADEIARVFPDMNRGLTGYNLRDLGPADGGLNLVKLLAGSEGTLALTRRITLRLVPRPAHRALLVAAYGDALAALADAGRLLAAEPFAIEFLDDRILALAAEDPAFAALRRALPEAEGTVRGLNFVEVQADSAAGLARAVDRLERLAGAPPALVAARLVTEPAQIERLWALRARCVGLLGRMDPERQGTAFVEDCAVPPARLPGFVAGFREILDAHGLGYGMFGHADVGCLHVRPALDLRRPEDRARLRPVSDAVAALVRREGGVFWGEHGRGLRGEYGPEVFGPELWGALCEVKRAFDPAGLLNPGKIAGRDPAEPVIALDTPPLRGELDAPLSADWRDARRCNGNGQCFGRAPDDVMCPSYRATGDRLLSPKGRAALLRAWAREPTPDLARALDESLDACLSCRACASQCPVKVDIPEMKSRYRAARHAGRLRPAHHYLLAAMEPVSPLLRALPRLSAAALRLAAPLTRAAGLVDLPEPAPVRRPAATGVGREVVLLADTFLATYDGAVLAAVETVLARLGYRVRRIAPRANGKALHLLGMRRAFERTARRRIEEARRLAATGAPLLVVEPAVAALWRAEYAQLGVVPEVLSLERFLAAEIAAGRIARRPAASDDAPLLLPHCSESAADPESAVRWVEVMSHLGIAARAGKAGCCGMAGSFGHERANADLSARVYETSWAGIVAAEGAADLLATGFSCRCQVARMSGTRPRHPAELLARRL</sequence>
<keyword evidence="2" id="KW-0004">4Fe-4S</keyword>
<keyword evidence="6" id="KW-0560">Oxidoreductase</keyword>
<dbReference type="SUPFAM" id="SSF56176">
    <property type="entry name" value="FAD-binding/transporter-associated domain-like"/>
    <property type="match status" value="1"/>
</dbReference>
<dbReference type="eggNOG" id="COG0247">
    <property type="taxonomic scope" value="Bacteria"/>
</dbReference>
<dbReference type="InterPro" id="IPR009051">
    <property type="entry name" value="Helical_ferredxn"/>
</dbReference>
<dbReference type="Proteomes" id="UP000003635">
    <property type="component" value="Unassembled WGS sequence"/>
</dbReference>
<dbReference type="GO" id="GO:0051990">
    <property type="term" value="F:(R)-2-hydroxyglutarate dehydrogenase activity"/>
    <property type="evidence" value="ECO:0007669"/>
    <property type="project" value="UniProtKB-EC"/>
</dbReference>
<dbReference type="GO" id="GO:0051539">
    <property type="term" value="F:4 iron, 4 sulfur cluster binding"/>
    <property type="evidence" value="ECO:0007669"/>
    <property type="project" value="UniProtKB-KW"/>
</dbReference>
<dbReference type="Gene3D" id="3.30.465.10">
    <property type="match status" value="1"/>
</dbReference>
<evidence type="ECO:0000256" key="11">
    <source>
        <dbReference type="ARBA" id="ARBA00060924"/>
    </source>
</evidence>
<dbReference type="Gene3D" id="1.10.45.10">
    <property type="entry name" value="Vanillyl-alcohol Oxidase, Chain A, domain 4"/>
    <property type="match status" value="1"/>
</dbReference>
<evidence type="ECO:0000256" key="7">
    <source>
        <dbReference type="ARBA" id="ARBA00023004"/>
    </source>
</evidence>
<evidence type="ECO:0000256" key="1">
    <source>
        <dbReference type="ARBA" id="ARBA00001974"/>
    </source>
</evidence>
<keyword evidence="7" id="KW-0408">Iron</keyword>
<dbReference type="SUPFAM" id="SSF46548">
    <property type="entry name" value="alpha-helical ferredoxin"/>
    <property type="match status" value="1"/>
</dbReference>
<dbReference type="InterPro" id="IPR016164">
    <property type="entry name" value="FAD-linked_Oxase-like_C"/>
</dbReference>
<evidence type="ECO:0000259" key="13">
    <source>
        <dbReference type="PROSITE" id="PS51379"/>
    </source>
</evidence>
<dbReference type="STRING" id="314256.OG2516_06946"/>
<feature type="domain" description="FAD-binding PCMH-type" evidence="14">
    <location>
        <begin position="45"/>
        <end position="274"/>
    </location>
</feature>
<gene>
    <name evidence="15" type="ORF">OG2516_06946</name>
</gene>
<proteinExistence type="inferred from homology"/>
<name>Q2CGD7_OCEGH</name>
<dbReference type="InterPro" id="IPR016167">
    <property type="entry name" value="FAD-bd_PCMH_sub1"/>
</dbReference>
<dbReference type="GO" id="GO:0008720">
    <property type="term" value="F:D-lactate dehydrogenase (NAD+) activity"/>
    <property type="evidence" value="ECO:0007669"/>
    <property type="project" value="TreeGrafter"/>
</dbReference>
<dbReference type="Pfam" id="PF13183">
    <property type="entry name" value="Fer4_8"/>
    <property type="match status" value="1"/>
</dbReference>
<evidence type="ECO:0000313" key="15">
    <source>
        <dbReference type="EMBL" id="EAR51781.1"/>
    </source>
</evidence>
<dbReference type="InterPro" id="IPR006094">
    <property type="entry name" value="Oxid_FAD_bind_N"/>
</dbReference>
<dbReference type="PROSITE" id="PS51387">
    <property type="entry name" value="FAD_PCMH"/>
    <property type="match status" value="1"/>
</dbReference>
<dbReference type="SUPFAM" id="SSF55103">
    <property type="entry name" value="FAD-linked oxidases, C-terminal domain"/>
    <property type="match status" value="1"/>
</dbReference>
<dbReference type="InterPro" id="IPR016169">
    <property type="entry name" value="FAD-bd_PCMH_sub2"/>
</dbReference>
<protein>
    <recommendedName>
        <fullName evidence="12">D-2-hydroxyglutarate dehydrogenase</fullName>
        <ecNumber evidence="9">1.1.99.39</ecNumber>
    </recommendedName>
</protein>
<dbReference type="HOGENOM" id="CLU_010756_1_0_5"/>
<keyword evidence="3" id="KW-0285">Flavoprotein</keyword>
<evidence type="ECO:0000256" key="12">
    <source>
        <dbReference type="ARBA" id="ARBA00067680"/>
    </source>
</evidence>
<feature type="domain" description="4Fe-4S ferredoxin-type" evidence="13">
    <location>
        <begin position="608"/>
        <end position="641"/>
    </location>
</feature>
<keyword evidence="8" id="KW-0411">Iron-sulfur</keyword>
<dbReference type="InterPro" id="IPR016171">
    <property type="entry name" value="Vanillyl_alc_oxidase_C-sub2"/>
</dbReference>
<dbReference type="GO" id="GO:0046872">
    <property type="term" value="F:metal ion binding"/>
    <property type="evidence" value="ECO:0007669"/>
    <property type="project" value="UniProtKB-KW"/>
</dbReference>
<dbReference type="EC" id="1.1.99.39" evidence="9"/>
<comment type="cofactor">
    <cofactor evidence="1">
        <name>FAD</name>
        <dbReference type="ChEBI" id="CHEBI:57692"/>
    </cofactor>
</comment>